<sequence length="541" mass="62215">MDKISVKGNQNITVGRDLIIDIDEIKRSDFKLYKVIDNKLNSIDEFVGRYVTGVQSHTKKDPEPFRSSIIIESMGKIGIPIGVAIQAVGDASNKVVSQKNEQETVVKSSFVRKCVTESLYSLDGDRWEDYEIEAWAESYIRRYGTETIIKVVGDPEGNELVEKDLAISYFLDVVIPDVYRLIMKDAGIQISCAPLKKVASKSMQRRMAEKIIDAVHALDLYRIHYSVLIALSKEMALQPPHPWFSPTVREFQTVNYHYERYKLNNRKAKAAQEVSDYGALYYSIKEVVEHSCAAIMGYYSIYMGCGPLSSFYVLQSVVRDICRGEESDSCIIFRLEELKADLKRSEIEEEQFAALLRRIRKRIESTKKKEVLELESLYIDAEELAHITTTLIASFIRVEKEKKLRKERKDLTLSDIFLGFPFLEWEWHVSQEAFWITHHYDTPCFSNIKPKILIVPIVDDEGVNQKINAWLTEAGKFKIACNAIFFISKNIIDIENKLNSTSHEINLNLVSITENELLQAAFISNPWDILEKIIFERCRTV</sequence>
<name>A0A370UB65_9GAMM</name>
<comment type="caution">
    <text evidence="1">The sequence shown here is derived from an EMBL/GenBank/DDBJ whole genome shotgun (WGS) entry which is preliminary data.</text>
</comment>
<proteinExistence type="predicted"/>
<dbReference type="EMBL" id="QKRA01000002">
    <property type="protein sequence ID" value="RDL45040.1"/>
    <property type="molecule type" value="Genomic_DNA"/>
</dbReference>
<dbReference type="AlphaFoldDB" id="A0A370UB65"/>
<keyword evidence="2" id="KW-1185">Reference proteome</keyword>
<organism evidence="1 2">
    <name type="scientific">Marinomonas piezotolerans</name>
    <dbReference type="NCBI Taxonomy" id="2213058"/>
    <lineage>
        <taxon>Bacteria</taxon>
        <taxon>Pseudomonadati</taxon>
        <taxon>Pseudomonadota</taxon>
        <taxon>Gammaproteobacteria</taxon>
        <taxon>Oceanospirillales</taxon>
        <taxon>Oceanospirillaceae</taxon>
        <taxon>Marinomonas</taxon>
    </lineage>
</organism>
<dbReference type="RefSeq" id="WP_115467077.1">
    <property type="nucleotide sequence ID" value="NZ_QKRA01000002.1"/>
</dbReference>
<accession>A0A370UB65</accession>
<evidence type="ECO:0000313" key="1">
    <source>
        <dbReference type="EMBL" id="RDL45040.1"/>
    </source>
</evidence>
<evidence type="ECO:0000313" key="2">
    <source>
        <dbReference type="Proteomes" id="UP000254326"/>
    </source>
</evidence>
<reference evidence="1 2" key="1">
    <citation type="submission" date="2018-06" db="EMBL/GenBank/DDBJ databases">
        <title>Marinomonas sp. YLB-05 draft genome sequence.</title>
        <authorList>
            <person name="Yu L."/>
            <person name="Tang X."/>
        </authorList>
    </citation>
    <scope>NUCLEOTIDE SEQUENCE [LARGE SCALE GENOMIC DNA]</scope>
    <source>
        <strain evidence="1 2">YLB-05</strain>
    </source>
</reference>
<dbReference type="Proteomes" id="UP000254326">
    <property type="component" value="Unassembled WGS sequence"/>
</dbReference>
<protein>
    <submittedName>
        <fullName evidence="1">Uncharacterized protein</fullName>
    </submittedName>
</protein>
<gene>
    <name evidence="1" type="ORF">DN730_05325</name>
</gene>